<feature type="transmembrane region" description="Helical" evidence="2">
    <location>
        <begin position="523"/>
        <end position="547"/>
    </location>
</feature>
<dbReference type="EMBL" id="MAPZ01000010">
    <property type="protein sequence ID" value="OBY11901.1"/>
    <property type="molecule type" value="Genomic_DNA"/>
</dbReference>
<dbReference type="Proteomes" id="UP000092714">
    <property type="component" value="Unassembled WGS sequence"/>
</dbReference>
<name>A0A1B8RSU2_9CLOT</name>
<keyword evidence="2" id="KW-0472">Membrane</keyword>
<evidence type="ECO:0000256" key="1">
    <source>
        <dbReference type="SAM" id="MobiDB-lite"/>
    </source>
</evidence>
<keyword evidence="4" id="KW-1185">Reference proteome</keyword>
<feature type="compositionally biased region" description="Polar residues" evidence="1">
    <location>
        <begin position="338"/>
        <end position="354"/>
    </location>
</feature>
<comment type="caution">
    <text evidence="3">The sequence shown here is derived from an EMBL/GenBank/DDBJ whole genome shotgun (WGS) entry which is preliminary data.</text>
</comment>
<keyword evidence="2" id="KW-1133">Transmembrane helix</keyword>
<protein>
    <recommendedName>
        <fullName evidence="5">Phage-related protein</fullName>
    </recommendedName>
</protein>
<feature type="transmembrane region" description="Helical" evidence="2">
    <location>
        <begin position="498"/>
        <end position="517"/>
    </location>
</feature>
<feature type="transmembrane region" description="Helical" evidence="2">
    <location>
        <begin position="554"/>
        <end position="574"/>
    </location>
</feature>
<gene>
    <name evidence="3" type="ORF">CP373A1_02975</name>
</gene>
<accession>A0A1B8RSU2</accession>
<feature type="region of interest" description="Disordered" evidence="1">
    <location>
        <begin position="338"/>
        <end position="357"/>
    </location>
</feature>
<dbReference type="OrthoDB" id="90760at2"/>
<organism evidence="3 4">
    <name type="scientific">Clostridium paraputrificum</name>
    <dbReference type="NCBI Taxonomy" id="29363"/>
    <lineage>
        <taxon>Bacteria</taxon>
        <taxon>Bacillati</taxon>
        <taxon>Bacillota</taxon>
        <taxon>Clostridia</taxon>
        <taxon>Eubacteriales</taxon>
        <taxon>Clostridiaceae</taxon>
        <taxon>Clostridium</taxon>
    </lineage>
</organism>
<proteinExistence type="predicted"/>
<keyword evidence="2" id="KW-0812">Transmembrane</keyword>
<dbReference type="RefSeq" id="WP_065254314.1">
    <property type="nucleotide sequence ID" value="NZ_MAPZ01000010.1"/>
</dbReference>
<reference evidence="3 4" key="1">
    <citation type="submission" date="2016-06" db="EMBL/GenBank/DDBJ databases">
        <authorList>
            <person name="Kjaerup R.B."/>
            <person name="Dalgaard T.S."/>
            <person name="Juul-Madsen H.R."/>
        </authorList>
    </citation>
    <scope>NUCLEOTIDE SEQUENCE [LARGE SCALE GENOMIC DNA]</scope>
    <source>
        <strain evidence="3 4">373-A1</strain>
    </source>
</reference>
<evidence type="ECO:0000313" key="3">
    <source>
        <dbReference type="EMBL" id="OBY11901.1"/>
    </source>
</evidence>
<sequence length="822" mass="89580">MDGMTLEKLQVLIEAQTKGFRDEISKVQNEVKRMTNTVNNEVNKVKNIFKSLGRFVVTLGIGKIFVNSVQSAMKVEAAIQQITRTMGESTNQFLKWSKANALAFNMSQSDAMNYGAIFSNLVSTFSNGTQQTLQYTTDLLKASSIIASGTGRTMEDVMERIRSGLLGNTEAIEDLGVNVNVAMLQSTEAFKRFANGKSWDQLSFQTQQQIRLMAILEQTSNKFGGEVFSNTNSSLQQFVAVLKDVALNIGNAFLPIMNVVMPILTNFAMGLRTVTAYVATFMQTLFGYKPSNKTGVGGATGQVNALGNAATKTGQKAKKAQKEVNRLLGGFDEINVLSKNSNSDSGGSETNTPTTGGGVLDFSNAEILEPDTSGLEAAVNKFKDIFRPVAESFENLKKSLNPFIDNVAENLKWFWDEILVPFGTWSISSLIPAFFNVLAGALDIINPIIDVFQEQGAWLWDRFLQPIASWTGGVIVDVLNGLANVLKSIGNWMKEHKGVIEAIAIVVGSFALAWGVVNVAFGIYFGILNAYNAIVYIASTGTSIFAGAMTALNLPLLAIVAAIAAVIAIGVLLVKHWDEVKEKCGQVWDWIKDKFNQFKEWLGNVFATDWSEKFGFLGDILNAYLTNVKNVLDGVKRFFSGIIDFIAGVFTGNWDRAWKGVKNIFKGIWDSFTGIAKAPINMIIGLINGMISAINVAIRGINKLSWEVPSWVPIIGGETWGFDIPQLGKVPYLAKGGIVDSATLAVIGERGREVVMPLENNTGWISLLADKLASRMPQGGNTSYPSGPLSIILEISGTELGRVVIDNMNKLFRQEGKVLLDL</sequence>
<evidence type="ECO:0000313" key="4">
    <source>
        <dbReference type="Proteomes" id="UP000092714"/>
    </source>
</evidence>
<evidence type="ECO:0008006" key="5">
    <source>
        <dbReference type="Google" id="ProtNLM"/>
    </source>
</evidence>
<dbReference type="AlphaFoldDB" id="A0A1B8RSU2"/>
<evidence type="ECO:0000256" key="2">
    <source>
        <dbReference type="SAM" id="Phobius"/>
    </source>
</evidence>